<keyword evidence="4" id="KW-1185">Reference proteome</keyword>
<dbReference type="Pfam" id="PF12237">
    <property type="entry name" value="PCIF1_WW"/>
    <property type="match status" value="1"/>
</dbReference>
<feature type="region of interest" description="Disordered" evidence="1">
    <location>
        <begin position="148"/>
        <end position="263"/>
    </location>
</feature>
<sequence>MLRLRARYKQAVGQEGEPTEAQAKLRKELWREHNIRVDPFEDEIASLLMRYSSKEEERERKRNLQNHWTMPPEILRALQEAFGLSTEVFASPLNVHQDTTRILKVKAHVGIEGNEQADKAAKQACEDGEYVPAWDNDRTVLLKAMAKDQDGPKAQDEMGGKQGTLQDPRPRTRWEENRNGCRTQGPGRDGRKTGTAAGPKAQDEMGGKQGTAGPKAQDEMGGKQGTAAGPKAQDEMGGKQGTAAGHRLGRDGMKAGPGTKRPH</sequence>
<proteinExistence type="predicted"/>
<dbReference type="GO" id="GO:0003676">
    <property type="term" value="F:nucleic acid binding"/>
    <property type="evidence" value="ECO:0007669"/>
    <property type="project" value="InterPro"/>
</dbReference>
<accession>A0AAE0C9L6</accession>
<protein>
    <recommendedName>
        <fullName evidence="2">PCIF1 WW domain-containing protein</fullName>
    </recommendedName>
</protein>
<dbReference type="Gene3D" id="3.30.420.10">
    <property type="entry name" value="Ribonuclease H-like superfamily/Ribonuclease H"/>
    <property type="match status" value="1"/>
</dbReference>
<dbReference type="SUPFAM" id="SSF53098">
    <property type="entry name" value="Ribonuclease H-like"/>
    <property type="match status" value="1"/>
</dbReference>
<organism evidence="3 4">
    <name type="scientific">Cymbomonas tetramitiformis</name>
    <dbReference type="NCBI Taxonomy" id="36881"/>
    <lineage>
        <taxon>Eukaryota</taxon>
        <taxon>Viridiplantae</taxon>
        <taxon>Chlorophyta</taxon>
        <taxon>Pyramimonadophyceae</taxon>
        <taxon>Pyramimonadales</taxon>
        <taxon>Pyramimonadaceae</taxon>
        <taxon>Cymbomonas</taxon>
    </lineage>
</organism>
<feature type="compositionally biased region" description="Basic and acidic residues" evidence="1">
    <location>
        <begin position="148"/>
        <end position="159"/>
    </location>
</feature>
<gene>
    <name evidence="3" type="ORF">CYMTET_39673</name>
</gene>
<evidence type="ECO:0000313" key="4">
    <source>
        <dbReference type="Proteomes" id="UP001190700"/>
    </source>
</evidence>
<dbReference type="AlphaFoldDB" id="A0AAE0C9L6"/>
<comment type="caution">
    <text evidence="3">The sequence shown here is derived from an EMBL/GenBank/DDBJ whole genome shotgun (WGS) entry which is preliminary data.</text>
</comment>
<feature type="domain" description="PCIF1 WW" evidence="2">
    <location>
        <begin position="36"/>
        <end position="96"/>
    </location>
</feature>
<dbReference type="Proteomes" id="UP001190700">
    <property type="component" value="Unassembled WGS sequence"/>
</dbReference>
<name>A0AAE0C9L6_9CHLO</name>
<reference evidence="3 4" key="1">
    <citation type="journal article" date="2015" name="Genome Biol. Evol.">
        <title>Comparative Genomics of a Bacterivorous Green Alga Reveals Evolutionary Causalities and Consequences of Phago-Mixotrophic Mode of Nutrition.</title>
        <authorList>
            <person name="Burns J.A."/>
            <person name="Paasch A."/>
            <person name="Narechania A."/>
            <person name="Kim E."/>
        </authorList>
    </citation>
    <scope>NUCLEOTIDE SEQUENCE [LARGE SCALE GENOMIC DNA]</scope>
    <source>
        <strain evidence="3 4">PLY_AMNH</strain>
    </source>
</reference>
<evidence type="ECO:0000313" key="3">
    <source>
        <dbReference type="EMBL" id="KAK3250981.1"/>
    </source>
</evidence>
<dbReference type="InterPro" id="IPR036397">
    <property type="entry name" value="RNaseH_sf"/>
</dbReference>
<evidence type="ECO:0000256" key="1">
    <source>
        <dbReference type="SAM" id="MobiDB-lite"/>
    </source>
</evidence>
<feature type="compositionally biased region" description="Basic and acidic residues" evidence="1">
    <location>
        <begin position="168"/>
        <end position="179"/>
    </location>
</feature>
<dbReference type="InterPro" id="IPR022035">
    <property type="entry name" value="PCIF1_WW"/>
</dbReference>
<evidence type="ECO:0000259" key="2">
    <source>
        <dbReference type="Pfam" id="PF12237"/>
    </source>
</evidence>
<dbReference type="InterPro" id="IPR012337">
    <property type="entry name" value="RNaseH-like_sf"/>
</dbReference>
<dbReference type="EMBL" id="LGRX02026362">
    <property type="protein sequence ID" value="KAK3250981.1"/>
    <property type="molecule type" value="Genomic_DNA"/>
</dbReference>